<organism evidence="5 6">
    <name type="scientific">Albugo candida</name>
    <dbReference type="NCBI Taxonomy" id="65357"/>
    <lineage>
        <taxon>Eukaryota</taxon>
        <taxon>Sar</taxon>
        <taxon>Stramenopiles</taxon>
        <taxon>Oomycota</taxon>
        <taxon>Peronosporomycetes</taxon>
        <taxon>Albuginales</taxon>
        <taxon>Albuginaceae</taxon>
        <taxon>Albugo</taxon>
    </lineage>
</organism>
<dbReference type="OrthoDB" id="270728at2759"/>
<dbReference type="SUPFAM" id="SSF52402">
    <property type="entry name" value="Adenine nucleotide alpha hydrolases-like"/>
    <property type="match status" value="1"/>
</dbReference>
<evidence type="ECO:0008006" key="7">
    <source>
        <dbReference type="Google" id="ProtNLM"/>
    </source>
</evidence>
<keyword evidence="4" id="KW-0067">ATP-binding</keyword>
<dbReference type="PANTHER" id="PTHR23293:SF9">
    <property type="entry name" value="FAD SYNTHASE"/>
    <property type="match status" value="1"/>
</dbReference>
<dbReference type="GO" id="GO:0005524">
    <property type="term" value="F:ATP binding"/>
    <property type="evidence" value="ECO:0007669"/>
    <property type="project" value="UniProtKB-KW"/>
</dbReference>
<dbReference type="EMBL" id="CAIX01000006">
    <property type="protein sequence ID" value="CCI40200.1"/>
    <property type="molecule type" value="Genomic_DNA"/>
</dbReference>
<keyword evidence="6" id="KW-1185">Reference proteome</keyword>
<evidence type="ECO:0000313" key="5">
    <source>
        <dbReference type="EMBL" id="CCI40200.1"/>
    </source>
</evidence>
<dbReference type="GO" id="GO:0003919">
    <property type="term" value="F:FMN adenylyltransferase activity"/>
    <property type="evidence" value="ECO:0007669"/>
    <property type="project" value="TreeGrafter"/>
</dbReference>
<evidence type="ECO:0000256" key="4">
    <source>
        <dbReference type="ARBA" id="ARBA00022840"/>
    </source>
</evidence>
<keyword evidence="2" id="KW-0548">Nucleotidyltransferase</keyword>
<accession>A0A024G0U9</accession>
<dbReference type="STRING" id="65357.A0A024G0U9"/>
<sequence length="154" mass="17832">MSMHEALLQRYSTMYQSVDASARCRMQSSLDLIHRIIDIFGIGQLCFSFNGGKDSTLVLHLIRIVLTQKWKQLQEKKSFTEIDNRESSIRHPATSCEMPTNNLTTEPLQSEMDPIGGILKQLPVLYFDSHDQFPQVRDFIETCKSKCTRYDREI</sequence>
<reference evidence="5 6" key="1">
    <citation type="submission" date="2012-05" db="EMBL/GenBank/DDBJ databases">
        <title>Recombination and specialization in a pathogen metapopulation.</title>
        <authorList>
            <person name="Gardiner A."/>
            <person name="Kemen E."/>
            <person name="Schultz-Larsen T."/>
            <person name="MacLean D."/>
            <person name="Van Oosterhout C."/>
            <person name="Jones J.D.G."/>
        </authorList>
    </citation>
    <scope>NUCLEOTIDE SEQUENCE [LARGE SCALE GENOMIC DNA]</scope>
    <source>
        <strain evidence="5 6">Ac Nc2</strain>
    </source>
</reference>
<evidence type="ECO:0000256" key="3">
    <source>
        <dbReference type="ARBA" id="ARBA00022741"/>
    </source>
</evidence>
<gene>
    <name evidence="5" type="ORF">BN9_009840</name>
</gene>
<dbReference type="InParanoid" id="A0A024G0U9"/>
<dbReference type="PANTHER" id="PTHR23293">
    <property type="entry name" value="FAD SYNTHETASE-RELATED FMN ADENYLYLTRANSFERASE"/>
    <property type="match status" value="1"/>
</dbReference>
<evidence type="ECO:0000256" key="2">
    <source>
        <dbReference type="ARBA" id="ARBA00022695"/>
    </source>
</evidence>
<dbReference type="Proteomes" id="UP000053237">
    <property type="component" value="Unassembled WGS sequence"/>
</dbReference>
<dbReference type="AlphaFoldDB" id="A0A024G0U9"/>
<evidence type="ECO:0000313" key="6">
    <source>
        <dbReference type="Proteomes" id="UP000053237"/>
    </source>
</evidence>
<dbReference type="InterPro" id="IPR014729">
    <property type="entry name" value="Rossmann-like_a/b/a_fold"/>
</dbReference>
<keyword evidence="3" id="KW-0547">Nucleotide-binding</keyword>
<keyword evidence="1" id="KW-0808">Transferase</keyword>
<name>A0A024G0U9_9STRA</name>
<evidence type="ECO:0000256" key="1">
    <source>
        <dbReference type="ARBA" id="ARBA00022679"/>
    </source>
</evidence>
<dbReference type="GO" id="GO:0006747">
    <property type="term" value="P:FAD biosynthetic process"/>
    <property type="evidence" value="ECO:0007669"/>
    <property type="project" value="TreeGrafter"/>
</dbReference>
<protein>
    <recommendedName>
        <fullName evidence="7">Phosphoadenosine phosphosulphate reductase domain-containing protein</fullName>
    </recommendedName>
</protein>
<comment type="caution">
    <text evidence="5">The sequence shown here is derived from an EMBL/GenBank/DDBJ whole genome shotgun (WGS) entry which is preliminary data.</text>
</comment>
<dbReference type="Gene3D" id="3.40.50.620">
    <property type="entry name" value="HUPs"/>
    <property type="match status" value="1"/>
</dbReference>
<proteinExistence type="predicted"/>